<gene>
    <name evidence="3" type="ORF">RCO7_05863</name>
</gene>
<sequence>MPSLNIPSSGLSLQTSQGNASKAGSISRDAVGLTLSNEMLEEMIRCVQNGKGLQLSLGENPSISYGSKVQQLQTSDDPFTCDIFQSTTTTNSESSSRAEMSSQLKANPAKGTINVPNKLNHSFFTSLTGRKLMPTAFSEAAGRANIKSSTTTAPAKPAPKPSNTAGTDHALAQLQGALASEQQKKLANTTQIINGNLAAPRRGGPPPKMLTNKSKFLSSKNNSLASDTTRSMPSSPALSGVGSPSLGPTSIPLSQQQAEKDKEARKPVIHLLAVEPLSEKTIQNRLPDVAEQDLNNALRKVGDLNDTTGKWELRKGYWKELDVWAYKYSANEDRQRAIDNAVKQYDKMRLGVSEPQWERLLVKAERGTGKSLSKLQADIAKGVARKNNSQNTDGSGRETPNGDEDLLDEKNLSKVKGVDTARSSSQPPTTKPKKTSEKEAQAKRLFSKNPPKSANKPAPKDKPLPKDKPAAKAAPAPARKGAPAPKSGSKVLSAEYVEDSDEDAEHQVPVKEKPKAKPQPKPQAKPVMKRAREDEPDTSDSSIPLSKKVKKDVPPTTTTNHATTASKHRVSDASQTSRATTTSSYSSYNSAKNKSNSPQKSSPLASSPPTNASDMEHSDRTSSSASPASRFSTKNTRSPIHKRHQKSSSVTSSSSGRSRIEPKAIELATTYRLYYPRYVKLFEEVTAEGDKRTKSKERDLLDMHYRLLKMRKEIQSYMAEE</sequence>
<feature type="region of interest" description="Disordered" evidence="1">
    <location>
        <begin position="220"/>
        <end position="264"/>
    </location>
</feature>
<feature type="region of interest" description="Disordered" evidence="1">
    <location>
        <begin position="195"/>
        <end position="214"/>
    </location>
</feature>
<feature type="region of interest" description="Disordered" evidence="1">
    <location>
        <begin position="1"/>
        <end position="26"/>
    </location>
</feature>
<protein>
    <recommendedName>
        <fullName evidence="2">E3 ubiquitin-protein ligase UBR1-like winged-helix domain-containing protein</fullName>
    </recommendedName>
</protein>
<dbReference type="Proteomes" id="UP000178129">
    <property type="component" value="Unassembled WGS sequence"/>
</dbReference>
<dbReference type="InterPro" id="IPR042065">
    <property type="entry name" value="E3_ELL-like"/>
</dbReference>
<feature type="compositionally biased region" description="Low complexity" evidence="1">
    <location>
        <begin position="621"/>
        <end position="633"/>
    </location>
</feature>
<name>A0A1E1KEH4_9HELO</name>
<dbReference type="EMBL" id="FJUW01000010">
    <property type="protein sequence ID" value="CZS95144.1"/>
    <property type="molecule type" value="Genomic_DNA"/>
</dbReference>
<feature type="compositionally biased region" description="Polar residues" evidence="1">
    <location>
        <begin position="1"/>
        <end position="24"/>
    </location>
</feature>
<organism evidence="3 4">
    <name type="scientific">Rhynchosporium graminicola</name>
    <dbReference type="NCBI Taxonomy" id="2792576"/>
    <lineage>
        <taxon>Eukaryota</taxon>
        <taxon>Fungi</taxon>
        <taxon>Dikarya</taxon>
        <taxon>Ascomycota</taxon>
        <taxon>Pezizomycotina</taxon>
        <taxon>Leotiomycetes</taxon>
        <taxon>Helotiales</taxon>
        <taxon>Ploettnerulaceae</taxon>
        <taxon>Rhynchosporium</taxon>
    </lineage>
</organism>
<proteinExistence type="predicted"/>
<feature type="compositionally biased region" description="Low complexity" evidence="1">
    <location>
        <begin position="554"/>
        <end position="565"/>
    </location>
</feature>
<evidence type="ECO:0000259" key="2">
    <source>
        <dbReference type="Pfam" id="PF22960"/>
    </source>
</evidence>
<evidence type="ECO:0000313" key="4">
    <source>
        <dbReference type="Proteomes" id="UP000178129"/>
    </source>
</evidence>
<feature type="domain" description="E3 ubiquitin-protein ligase UBR1-like winged-helix" evidence="2">
    <location>
        <begin position="265"/>
        <end position="344"/>
    </location>
</feature>
<dbReference type="UniPathway" id="UPA00143"/>
<dbReference type="Gene3D" id="1.10.10.2670">
    <property type="entry name" value="E3 ubiquitin-protein ligase"/>
    <property type="match status" value="1"/>
</dbReference>
<feature type="compositionally biased region" description="Low complexity" evidence="1">
    <location>
        <begin position="447"/>
        <end position="457"/>
    </location>
</feature>
<accession>A0A1E1KEH4</accession>
<feature type="compositionally biased region" description="Low complexity" evidence="1">
    <location>
        <begin position="572"/>
        <end position="602"/>
    </location>
</feature>
<feature type="compositionally biased region" description="Polar residues" evidence="1">
    <location>
        <begin position="603"/>
        <end position="613"/>
    </location>
</feature>
<dbReference type="InParanoid" id="A0A1E1KEH4"/>
<feature type="compositionally biased region" description="Polar residues" evidence="1">
    <location>
        <begin position="227"/>
        <end position="237"/>
    </location>
</feature>
<dbReference type="InterPro" id="IPR055194">
    <property type="entry name" value="UBR1-like_WH"/>
</dbReference>
<feature type="compositionally biased region" description="Polar residues" evidence="1">
    <location>
        <begin position="246"/>
        <end position="257"/>
    </location>
</feature>
<feature type="compositionally biased region" description="Basic and acidic residues" evidence="1">
    <location>
        <begin position="505"/>
        <end position="515"/>
    </location>
</feature>
<evidence type="ECO:0000256" key="1">
    <source>
        <dbReference type="SAM" id="MobiDB-lite"/>
    </source>
</evidence>
<keyword evidence="4" id="KW-1185">Reference proteome</keyword>
<dbReference type="STRING" id="914237.A0A1E1KEH4"/>
<dbReference type="Pfam" id="PF22960">
    <property type="entry name" value="WHD_UBR1"/>
    <property type="match status" value="1"/>
</dbReference>
<feature type="compositionally biased region" description="Basic and acidic residues" evidence="1">
    <location>
        <begin position="408"/>
        <end position="419"/>
    </location>
</feature>
<feature type="compositionally biased region" description="Low complexity" evidence="1">
    <location>
        <begin position="471"/>
        <end position="486"/>
    </location>
</feature>
<feature type="compositionally biased region" description="Low complexity" evidence="1">
    <location>
        <begin position="647"/>
        <end position="657"/>
    </location>
</feature>
<feature type="region of interest" description="Disordered" evidence="1">
    <location>
        <begin position="381"/>
        <end position="663"/>
    </location>
</feature>
<feature type="region of interest" description="Disordered" evidence="1">
    <location>
        <begin position="142"/>
        <end position="167"/>
    </location>
</feature>
<dbReference type="AlphaFoldDB" id="A0A1E1KEH4"/>
<dbReference type="InterPro" id="IPR036390">
    <property type="entry name" value="WH_DNA-bd_sf"/>
</dbReference>
<feature type="compositionally biased region" description="Basic and acidic residues" evidence="1">
    <location>
        <begin position="458"/>
        <end position="470"/>
    </location>
</feature>
<dbReference type="GO" id="GO:0016567">
    <property type="term" value="P:protein ubiquitination"/>
    <property type="evidence" value="ECO:0007669"/>
    <property type="project" value="UniProtKB-UniPathway"/>
</dbReference>
<reference evidence="4" key="1">
    <citation type="submission" date="2016-03" db="EMBL/GenBank/DDBJ databases">
        <authorList>
            <person name="Ploux O."/>
        </authorList>
    </citation>
    <scope>NUCLEOTIDE SEQUENCE [LARGE SCALE GENOMIC DNA]</scope>
    <source>
        <strain evidence="4">UK7</strain>
    </source>
</reference>
<evidence type="ECO:0000313" key="3">
    <source>
        <dbReference type="EMBL" id="CZS95144.1"/>
    </source>
</evidence>
<dbReference type="SUPFAM" id="SSF46785">
    <property type="entry name" value="Winged helix' DNA-binding domain"/>
    <property type="match status" value="1"/>
</dbReference>
<comment type="caution">
    <text evidence="3">The sequence shown here is derived from an EMBL/GenBank/DDBJ whole genome shotgun (WGS) entry which is preliminary data.</text>
</comment>